<organism evidence="1 2">
    <name type="scientific">Seminavis robusta</name>
    <dbReference type="NCBI Taxonomy" id="568900"/>
    <lineage>
        <taxon>Eukaryota</taxon>
        <taxon>Sar</taxon>
        <taxon>Stramenopiles</taxon>
        <taxon>Ochrophyta</taxon>
        <taxon>Bacillariophyta</taxon>
        <taxon>Bacillariophyceae</taxon>
        <taxon>Bacillariophycidae</taxon>
        <taxon>Naviculales</taxon>
        <taxon>Naviculaceae</taxon>
        <taxon>Seminavis</taxon>
    </lineage>
</organism>
<protein>
    <submittedName>
        <fullName evidence="1">Uncharacterized protein</fullName>
    </submittedName>
</protein>
<evidence type="ECO:0000313" key="2">
    <source>
        <dbReference type="Proteomes" id="UP001153069"/>
    </source>
</evidence>
<evidence type="ECO:0000313" key="1">
    <source>
        <dbReference type="EMBL" id="CAB9499498.1"/>
    </source>
</evidence>
<gene>
    <name evidence="1" type="ORF">SEMRO_62_G035500.1</name>
</gene>
<sequence>MTTPTHAVCRHPSRCCMVWAEEVLQDNSVFPHSFRPKAILQQIVPERCLAIILQQPADCTRMYGTILLSCPCVWPQNSFFYASGY</sequence>
<reference evidence="1" key="1">
    <citation type="submission" date="2020-06" db="EMBL/GenBank/DDBJ databases">
        <authorList>
            <consortium name="Plant Systems Biology data submission"/>
        </authorList>
    </citation>
    <scope>NUCLEOTIDE SEQUENCE</scope>
    <source>
        <strain evidence="1">D6</strain>
    </source>
</reference>
<proteinExistence type="predicted"/>
<dbReference type="EMBL" id="CAICTM010000061">
    <property type="protein sequence ID" value="CAB9499498.1"/>
    <property type="molecule type" value="Genomic_DNA"/>
</dbReference>
<name>A0A9N8H781_9STRA</name>
<dbReference type="Proteomes" id="UP001153069">
    <property type="component" value="Unassembled WGS sequence"/>
</dbReference>
<comment type="caution">
    <text evidence="1">The sequence shown here is derived from an EMBL/GenBank/DDBJ whole genome shotgun (WGS) entry which is preliminary data.</text>
</comment>
<accession>A0A9N8H781</accession>
<keyword evidence="2" id="KW-1185">Reference proteome</keyword>
<dbReference type="AlphaFoldDB" id="A0A9N8H781"/>